<organism evidence="1 2">
    <name type="scientific">Clunio marinus</name>
    <dbReference type="NCBI Taxonomy" id="568069"/>
    <lineage>
        <taxon>Eukaryota</taxon>
        <taxon>Metazoa</taxon>
        <taxon>Ecdysozoa</taxon>
        <taxon>Arthropoda</taxon>
        <taxon>Hexapoda</taxon>
        <taxon>Insecta</taxon>
        <taxon>Pterygota</taxon>
        <taxon>Neoptera</taxon>
        <taxon>Endopterygota</taxon>
        <taxon>Diptera</taxon>
        <taxon>Nematocera</taxon>
        <taxon>Chironomoidea</taxon>
        <taxon>Chironomidae</taxon>
        <taxon>Clunio</taxon>
    </lineage>
</organism>
<evidence type="ECO:0000313" key="1">
    <source>
        <dbReference type="EMBL" id="CRL07203.1"/>
    </source>
</evidence>
<accession>A0A1J1J472</accession>
<proteinExistence type="predicted"/>
<dbReference type="OrthoDB" id="7675754at2759"/>
<reference evidence="1 2" key="1">
    <citation type="submission" date="2015-04" db="EMBL/GenBank/DDBJ databases">
        <authorList>
            <person name="Syromyatnikov M.Y."/>
            <person name="Popov V.N."/>
        </authorList>
    </citation>
    <scope>NUCLEOTIDE SEQUENCE [LARGE SCALE GENOMIC DNA]</scope>
</reference>
<dbReference type="Pfam" id="PF16037">
    <property type="entry name" value="DUF4790"/>
    <property type="match status" value="1"/>
</dbReference>
<gene>
    <name evidence="1" type="ORF">CLUMA_CG020186</name>
</gene>
<dbReference type="AlphaFoldDB" id="A0A1J1J472"/>
<evidence type="ECO:0000313" key="2">
    <source>
        <dbReference type="Proteomes" id="UP000183832"/>
    </source>
</evidence>
<dbReference type="EMBL" id="CVRI01000070">
    <property type="protein sequence ID" value="CRL07203.1"/>
    <property type="molecule type" value="Genomic_DNA"/>
</dbReference>
<dbReference type="Proteomes" id="UP000183832">
    <property type="component" value="Unassembled WGS sequence"/>
</dbReference>
<sequence length="104" mass="12493">MTEIEIKERKKKLCTIDSTFVDKICRHRYHESIKRYDKQLRSEIGVLENIQKTAFEQVRLHRLFAVTTLWPPLHTRKEIEYTINSLHKVNSFIAHKVDMILNND</sequence>
<name>A0A1J1J472_9DIPT</name>
<dbReference type="InterPro" id="IPR032004">
    <property type="entry name" value="DUF4790"/>
</dbReference>
<protein>
    <submittedName>
        <fullName evidence="1">CLUMA_CG020186, isoform A</fullName>
    </submittedName>
</protein>
<keyword evidence="2" id="KW-1185">Reference proteome</keyword>